<dbReference type="OrthoDB" id="4408226at2"/>
<dbReference type="Proteomes" id="UP000257080">
    <property type="component" value="Unassembled WGS sequence"/>
</dbReference>
<proteinExistence type="predicted"/>
<organism evidence="3 4">
    <name type="scientific">Subtercola boreus</name>
    <dbReference type="NCBI Taxonomy" id="120213"/>
    <lineage>
        <taxon>Bacteria</taxon>
        <taxon>Bacillati</taxon>
        <taxon>Actinomycetota</taxon>
        <taxon>Actinomycetes</taxon>
        <taxon>Micrococcales</taxon>
        <taxon>Microbacteriaceae</taxon>
        <taxon>Subtercola</taxon>
    </lineage>
</organism>
<evidence type="ECO:0000313" key="3">
    <source>
        <dbReference type="EMBL" id="RFA25681.1"/>
    </source>
</evidence>
<dbReference type="AlphaFoldDB" id="A0A3E0W8D1"/>
<dbReference type="EMBL" id="NBXE01000030">
    <property type="protein sequence ID" value="RFA25681.1"/>
    <property type="molecule type" value="Genomic_DNA"/>
</dbReference>
<reference evidence="3 4" key="1">
    <citation type="submission" date="2017-04" db="EMBL/GenBank/DDBJ databases">
        <title>Comparative genome analysis of Subtercola boreus.</title>
        <authorList>
            <person name="Cho Y.-J."/>
            <person name="Cho A."/>
            <person name="Kim O.-S."/>
            <person name="Lee J.-I."/>
        </authorList>
    </citation>
    <scope>NUCLEOTIDE SEQUENCE [LARGE SCALE GENOMIC DNA]</scope>
    <source>
        <strain evidence="3 4">P28004</strain>
    </source>
</reference>
<dbReference type="InterPro" id="IPR025877">
    <property type="entry name" value="MobA-like_NTP_Trfase"/>
</dbReference>
<evidence type="ECO:0000313" key="4">
    <source>
        <dbReference type="Proteomes" id="UP000257080"/>
    </source>
</evidence>
<gene>
    <name evidence="3" type="ORF">B7R25_13305</name>
</gene>
<dbReference type="PANTHER" id="PTHR19136">
    <property type="entry name" value="MOLYBDENUM COFACTOR GUANYLYLTRANSFERASE"/>
    <property type="match status" value="1"/>
</dbReference>
<accession>A0A3E0W8D1</accession>
<dbReference type="RefSeq" id="WP_116419439.1">
    <property type="nucleotide sequence ID" value="NZ_NBXC01000025.1"/>
</dbReference>
<dbReference type="GO" id="GO:0016779">
    <property type="term" value="F:nucleotidyltransferase activity"/>
    <property type="evidence" value="ECO:0007669"/>
    <property type="project" value="TreeGrafter"/>
</dbReference>
<feature type="domain" description="MobA-like NTP transferase" evidence="2">
    <location>
        <begin position="5"/>
        <end position="189"/>
    </location>
</feature>
<evidence type="ECO:0000256" key="1">
    <source>
        <dbReference type="ARBA" id="ARBA00022679"/>
    </source>
</evidence>
<dbReference type="SUPFAM" id="SSF53448">
    <property type="entry name" value="Nucleotide-diphospho-sugar transferases"/>
    <property type="match status" value="1"/>
</dbReference>
<evidence type="ECO:0000259" key="2">
    <source>
        <dbReference type="Pfam" id="PF12804"/>
    </source>
</evidence>
<name>A0A3E0W8D1_9MICO</name>
<dbReference type="Pfam" id="PF12804">
    <property type="entry name" value="NTP_transf_3"/>
    <property type="match status" value="1"/>
</dbReference>
<keyword evidence="1" id="KW-0808">Transferase</keyword>
<dbReference type="Gene3D" id="3.90.550.10">
    <property type="entry name" value="Spore Coat Polysaccharide Biosynthesis Protein SpsA, Chain A"/>
    <property type="match status" value="1"/>
</dbReference>
<sequence>MIFDAIVLAGGRSSRLSGVPKALLVYDGRTLLERSLDAVQDARRRVIVGDAAVCGSALGGSALGGRAPLFAREEPPFAGPAAGIAAGYAALQGDAGAAAGGARGAADASAAPSDFVLVLACDMPRVAFAVTALLAARAGWDAGSAGGMVSADGGVAGEDGVVARSVDGRRQILAALYRTHSLGEAIEPHRRAGRLAGLSVRALLETLDTQFVTVPEGSTDDIDTPDDAARFGIGLP</sequence>
<dbReference type="InterPro" id="IPR029044">
    <property type="entry name" value="Nucleotide-diphossugar_trans"/>
</dbReference>
<protein>
    <recommendedName>
        <fullName evidence="2">MobA-like NTP transferase domain-containing protein</fullName>
    </recommendedName>
</protein>
<dbReference type="PANTHER" id="PTHR19136:SF81">
    <property type="entry name" value="MOLYBDENUM COFACTOR GUANYLYLTRANSFERASE"/>
    <property type="match status" value="1"/>
</dbReference>
<comment type="caution">
    <text evidence="3">The sequence shown here is derived from an EMBL/GenBank/DDBJ whole genome shotgun (WGS) entry which is preliminary data.</text>
</comment>